<dbReference type="InterPro" id="IPR041492">
    <property type="entry name" value="HAD_2"/>
</dbReference>
<dbReference type="Pfam" id="PF13419">
    <property type="entry name" value="HAD_2"/>
    <property type="match status" value="1"/>
</dbReference>
<dbReference type="SFLD" id="SFLDS00003">
    <property type="entry name" value="Haloacid_Dehalogenase"/>
    <property type="match status" value="1"/>
</dbReference>
<evidence type="ECO:0000313" key="6">
    <source>
        <dbReference type="Proteomes" id="UP000215405"/>
    </source>
</evidence>
<evidence type="ECO:0000313" key="5">
    <source>
        <dbReference type="EMBL" id="OXS99524.1"/>
    </source>
</evidence>
<dbReference type="PRINTS" id="PR00413">
    <property type="entry name" value="HADHALOGNASE"/>
</dbReference>
<evidence type="ECO:0000256" key="4">
    <source>
        <dbReference type="ARBA" id="ARBA00022842"/>
    </source>
</evidence>
<dbReference type="InterPro" id="IPR036412">
    <property type="entry name" value="HAD-like_sf"/>
</dbReference>
<dbReference type="NCBIfam" id="TIGR01509">
    <property type="entry name" value="HAD-SF-IA-v3"/>
    <property type="match status" value="1"/>
</dbReference>
<comment type="caution">
    <text evidence="5">The sequence shown here is derived from an EMBL/GenBank/DDBJ whole genome shotgun (WGS) entry which is preliminary data.</text>
</comment>
<dbReference type="Proteomes" id="UP000215405">
    <property type="component" value="Unassembled WGS sequence"/>
</dbReference>
<dbReference type="InterPro" id="IPR023214">
    <property type="entry name" value="HAD_sf"/>
</dbReference>
<name>A0A231UUB4_9HYPH</name>
<dbReference type="SUPFAM" id="SSF56784">
    <property type="entry name" value="HAD-like"/>
    <property type="match status" value="1"/>
</dbReference>
<reference evidence="6" key="1">
    <citation type="journal article" date="2017" name="Int. J. Syst. Evol. Microbiol.">
        <title>Notoacmeibacter marinus gen. nov., sp. nov., isolated from the gut of a limpet and proposal of Notoacmeibacteraceae fam. nov. in the order Rhizobiales of the class Alphaproteobacteria.</title>
        <authorList>
            <person name="Huang Z."/>
            <person name="Guo F."/>
            <person name="Lai Q."/>
        </authorList>
    </citation>
    <scope>NUCLEOTIDE SEQUENCE [LARGE SCALE GENOMIC DNA]</scope>
    <source>
        <strain evidence="6">XMTR2A4</strain>
    </source>
</reference>
<sequence length="228" mass="24451">MPAPEFVIFDCDGVLVDSEVIASRVDAKLLSSIGYEITPEEMSERFAGLTFKDILLVVEAEANIPIPASLLGDADKEIDRRLRREIKSIEGAAWLLQSVGLPFAVCSNSGYGRLDITLTATGLKPLVKLLYSAKDEEGVMEKPAPDVYLMAAEKAGANPDRTFVLEDSTHGVHGANRAGMRVIGFTGGSHTYPGHADKLLEAGAETVITKLRDFPATMEALGSFGRLG</sequence>
<dbReference type="Gene3D" id="1.10.150.240">
    <property type="entry name" value="Putative phosphatase, domain 2"/>
    <property type="match status" value="1"/>
</dbReference>
<dbReference type="GO" id="GO:0016787">
    <property type="term" value="F:hydrolase activity"/>
    <property type="evidence" value="ECO:0007669"/>
    <property type="project" value="UniProtKB-KW"/>
</dbReference>
<dbReference type="EMBL" id="NBYO01000003">
    <property type="protein sequence ID" value="OXS99524.1"/>
    <property type="molecule type" value="Genomic_DNA"/>
</dbReference>
<comment type="cofactor">
    <cofactor evidence="1">
        <name>Mg(2+)</name>
        <dbReference type="ChEBI" id="CHEBI:18420"/>
    </cofactor>
</comment>
<dbReference type="PANTHER" id="PTHR46193:SF10">
    <property type="entry name" value="6-PHOSPHOGLUCONATE PHOSPHATASE"/>
    <property type="match status" value="1"/>
</dbReference>
<keyword evidence="3" id="KW-0479">Metal-binding</keyword>
<keyword evidence="4" id="KW-0460">Magnesium</keyword>
<dbReference type="Gene3D" id="3.40.50.1000">
    <property type="entry name" value="HAD superfamily/HAD-like"/>
    <property type="match status" value="1"/>
</dbReference>
<protein>
    <submittedName>
        <fullName evidence="5">HAD family hydrolase</fullName>
    </submittedName>
</protein>
<dbReference type="PANTHER" id="PTHR46193">
    <property type="entry name" value="6-PHOSPHOGLUCONATE PHOSPHATASE"/>
    <property type="match status" value="1"/>
</dbReference>
<keyword evidence="6" id="KW-1185">Reference proteome</keyword>
<dbReference type="InterPro" id="IPR006439">
    <property type="entry name" value="HAD-SF_hydro_IA"/>
</dbReference>
<evidence type="ECO:0000256" key="1">
    <source>
        <dbReference type="ARBA" id="ARBA00001946"/>
    </source>
</evidence>
<keyword evidence="5" id="KW-0378">Hydrolase</keyword>
<dbReference type="SFLD" id="SFLDG01129">
    <property type="entry name" value="C1.5:_HAD__Beta-PGM__Phosphata"/>
    <property type="match status" value="1"/>
</dbReference>
<dbReference type="InterPro" id="IPR051600">
    <property type="entry name" value="Beta-PGM-like"/>
</dbReference>
<comment type="similarity">
    <text evidence="2">Belongs to the HAD-like hydrolase superfamily. CbbY/CbbZ/Gph/YieH family.</text>
</comment>
<evidence type="ECO:0000256" key="2">
    <source>
        <dbReference type="ARBA" id="ARBA00006171"/>
    </source>
</evidence>
<gene>
    <name evidence="5" type="ORF">B7H23_15410</name>
</gene>
<dbReference type="InterPro" id="IPR023198">
    <property type="entry name" value="PGP-like_dom2"/>
</dbReference>
<accession>A0A231UUB4</accession>
<dbReference type="RefSeq" id="WP_094078303.1">
    <property type="nucleotide sequence ID" value="NZ_NBYO01000003.1"/>
</dbReference>
<proteinExistence type="inferred from homology"/>
<dbReference type="AlphaFoldDB" id="A0A231UUB4"/>
<organism evidence="5 6">
    <name type="scientific">Notoacmeibacter marinus</name>
    <dbReference type="NCBI Taxonomy" id="1876515"/>
    <lineage>
        <taxon>Bacteria</taxon>
        <taxon>Pseudomonadati</taxon>
        <taxon>Pseudomonadota</taxon>
        <taxon>Alphaproteobacteria</taxon>
        <taxon>Hyphomicrobiales</taxon>
        <taxon>Notoacmeibacteraceae</taxon>
        <taxon>Notoacmeibacter</taxon>
    </lineage>
</organism>
<evidence type="ECO:0000256" key="3">
    <source>
        <dbReference type="ARBA" id="ARBA00022723"/>
    </source>
</evidence>
<dbReference type="GO" id="GO:0046872">
    <property type="term" value="F:metal ion binding"/>
    <property type="evidence" value="ECO:0007669"/>
    <property type="project" value="UniProtKB-KW"/>
</dbReference>